<feature type="chain" id="PRO_5010349294" description="Secretion system C-terminal sorting domain-containing protein" evidence="1">
    <location>
        <begin position="20"/>
        <end position="432"/>
    </location>
</feature>
<evidence type="ECO:0000313" key="2">
    <source>
        <dbReference type="EMBL" id="OHX67949.1"/>
    </source>
</evidence>
<dbReference type="AlphaFoldDB" id="A0A1S1Z3T1"/>
<comment type="caution">
    <text evidence="2">The sequence shown here is derived from an EMBL/GenBank/DDBJ whole genome shotgun (WGS) entry which is preliminary data.</text>
</comment>
<evidence type="ECO:0000313" key="3">
    <source>
        <dbReference type="Proteomes" id="UP000179797"/>
    </source>
</evidence>
<dbReference type="OrthoDB" id="974264at2"/>
<gene>
    <name evidence="2" type="ORF">NH26_17180</name>
</gene>
<organism evidence="2 3">
    <name type="scientific">Flammeovirga pacifica</name>
    <dbReference type="NCBI Taxonomy" id="915059"/>
    <lineage>
        <taxon>Bacteria</taxon>
        <taxon>Pseudomonadati</taxon>
        <taxon>Bacteroidota</taxon>
        <taxon>Cytophagia</taxon>
        <taxon>Cytophagales</taxon>
        <taxon>Flammeovirgaceae</taxon>
        <taxon>Flammeovirga</taxon>
    </lineage>
</organism>
<keyword evidence="1" id="KW-0732">Signal</keyword>
<dbReference type="Proteomes" id="UP000179797">
    <property type="component" value="Unassembled WGS sequence"/>
</dbReference>
<accession>A0A1S1Z3T1</accession>
<dbReference type="RefSeq" id="WP_044219941.1">
    <property type="nucleotide sequence ID" value="NZ_JRYR02000001.1"/>
</dbReference>
<evidence type="ECO:0000256" key="1">
    <source>
        <dbReference type="SAM" id="SignalP"/>
    </source>
</evidence>
<proteinExistence type="predicted"/>
<feature type="signal peptide" evidence="1">
    <location>
        <begin position="1"/>
        <end position="19"/>
    </location>
</feature>
<name>A0A1S1Z3T1_FLAPC</name>
<protein>
    <recommendedName>
        <fullName evidence="4">Secretion system C-terminal sorting domain-containing protein</fullName>
    </recommendedName>
</protein>
<sequence length="432" mass="49390">MKLFLLFSFILCTVIPSFGSSDVNYQTIKPKLERYTSIDDWENPNNWTPNVVPNKNSFISVKERFFIIDFNTRSYQISVGNIDVPAKCEMNITSRGSILINNDLFINNNAVLSIGGKLTAQKITINANHGEFILEETGTIDAHEIFIKIDDYDADLRGQISTTYFDLGFTSKKGSLLLGENVYIDVQSKLTVRNKFKDNIVGDLKKIAAYECEGNELFCLGIKSNRLRLPTIVDFFDIEVDGTTAYVYWETQREKDCARFIIEKSENGIDYTPIGELQASMNSREVTPYDLKDNNFNTEIENYYRLRTIQNDNEEFVWVRHLPAGKNDKEEFGVAQLDPNPTNFKLTLQLEHDNPKSLDIKLHHTQNESIWDIKPNIEGKKAIFDVHHYPAGAYILKVKDNNQLIYSGNVIIYATNSKGNLKNSQAIIVEEE</sequence>
<keyword evidence="3" id="KW-1185">Reference proteome</keyword>
<evidence type="ECO:0008006" key="4">
    <source>
        <dbReference type="Google" id="ProtNLM"/>
    </source>
</evidence>
<reference evidence="2 3" key="1">
    <citation type="journal article" date="2012" name="Int. J. Syst. Evol. Microbiol.">
        <title>Flammeovirga pacifica sp. nov., isolated from deep-sea sediment.</title>
        <authorList>
            <person name="Xu H."/>
            <person name="Fu Y."/>
            <person name="Yang N."/>
            <person name="Ding Z."/>
            <person name="Lai Q."/>
            <person name="Zeng R."/>
        </authorList>
    </citation>
    <scope>NUCLEOTIDE SEQUENCE [LARGE SCALE GENOMIC DNA]</scope>
    <source>
        <strain evidence="3">DSM 24597 / LMG 26175 / WPAGA1</strain>
    </source>
</reference>
<dbReference type="EMBL" id="JRYR02000001">
    <property type="protein sequence ID" value="OHX67949.1"/>
    <property type="molecule type" value="Genomic_DNA"/>
</dbReference>
<dbReference type="STRING" id="915059.NH26_17180"/>